<accession>A0ABY7GPI2</accession>
<keyword evidence="1" id="KW-1133">Transmembrane helix</keyword>
<organism evidence="2 3">
    <name type="scientific">Methylomonas rapida</name>
    <dbReference type="NCBI Taxonomy" id="2963939"/>
    <lineage>
        <taxon>Bacteria</taxon>
        <taxon>Pseudomonadati</taxon>
        <taxon>Pseudomonadota</taxon>
        <taxon>Gammaproteobacteria</taxon>
        <taxon>Methylococcales</taxon>
        <taxon>Methylococcaceae</taxon>
        <taxon>Methylomonas</taxon>
    </lineage>
</organism>
<dbReference type="RefSeq" id="WP_255187327.1">
    <property type="nucleotide sequence ID" value="NZ_CP113517.1"/>
</dbReference>
<reference evidence="2" key="1">
    <citation type="submission" date="2022-11" db="EMBL/GenBank/DDBJ databases">
        <title>Methylomonas rapida sp. nov., Carotenoid-Producing Obligate Methanotrophs with High Growth Characteristics and Biotechnological Potential.</title>
        <authorList>
            <person name="Tikhonova E.N."/>
            <person name="Suleimanov R.Z."/>
            <person name="Miroshnikov K."/>
            <person name="Oshkin I.Y."/>
            <person name="Belova S.E."/>
            <person name="Danilova O.V."/>
            <person name="Ashikhmin A."/>
            <person name="Konopkin A."/>
            <person name="But S.Y."/>
            <person name="Khmelenina V.N."/>
            <person name="Kuznetsov N."/>
            <person name="Pimenov N.V."/>
            <person name="Dedysh S.N."/>
        </authorList>
    </citation>
    <scope>NUCLEOTIDE SEQUENCE</scope>
    <source>
        <strain evidence="2">MP1</strain>
    </source>
</reference>
<dbReference type="Proteomes" id="UP001162780">
    <property type="component" value="Chromosome"/>
</dbReference>
<keyword evidence="3" id="KW-1185">Reference proteome</keyword>
<protein>
    <recommendedName>
        <fullName evidence="4">DUF3592 domain-containing protein</fullName>
    </recommendedName>
</protein>
<feature type="transmembrane region" description="Helical" evidence="1">
    <location>
        <begin position="12"/>
        <end position="34"/>
    </location>
</feature>
<feature type="transmembrane region" description="Helical" evidence="1">
    <location>
        <begin position="153"/>
        <end position="176"/>
    </location>
</feature>
<evidence type="ECO:0000313" key="3">
    <source>
        <dbReference type="Proteomes" id="UP001162780"/>
    </source>
</evidence>
<evidence type="ECO:0000256" key="1">
    <source>
        <dbReference type="SAM" id="Phobius"/>
    </source>
</evidence>
<keyword evidence="1" id="KW-0812">Transmembrane</keyword>
<proteinExistence type="predicted"/>
<evidence type="ECO:0000313" key="2">
    <source>
        <dbReference type="EMBL" id="WAR46422.1"/>
    </source>
</evidence>
<sequence>MNALSEFASFVPWLAALSALLGVVLLISSIRNLLPMLKAAELLRLPLQEIQELTFASAGPVVLCVEGPLLTRRFVSLSYKLRTEYGADVPASKHWFRAKSSGFSKARIELQTYHLPHPGRYRLHIESLGQPQPNDAEHAVVFAKPHLMATVGYILRILLASWLLIGGLVLFALSVLG</sequence>
<dbReference type="EMBL" id="CP113517">
    <property type="protein sequence ID" value="WAR46422.1"/>
    <property type="molecule type" value="Genomic_DNA"/>
</dbReference>
<evidence type="ECO:0008006" key="4">
    <source>
        <dbReference type="Google" id="ProtNLM"/>
    </source>
</evidence>
<gene>
    <name evidence="2" type="ORF">NM686_007870</name>
</gene>
<name>A0ABY7GPI2_9GAMM</name>
<keyword evidence="1" id="KW-0472">Membrane</keyword>